<protein>
    <submittedName>
        <fullName evidence="2">Sulfurtransferase TusC</fullName>
    </submittedName>
</protein>
<gene>
    <name evidence="2" type="ORF">D9V70_02730</name>
</gene>
<name>A0A4D6Y8A8_9GAMM</name>
<evidence type="ECO:0000313" key="3">
    <source>
        <dbReference type="Proteomes" id="UP000298564"/>
    </source>
</evidence>
<dbReference type="Pfam" id="PF02635">
    <property type="entry name" value="DsrE"/>
    <property type="match status" value="1"/>
</dbReference>
<sequence length="46" mass="5112">MKRIAFVFSHVPHGNSFGREGLDAIFGISSLIKKINLFFIGDGVFQ</sequence>
<dbReference type="RefSeq" id="WP_172599342.1">
    <property type="nucleotide sequence ID" value="NZ_CP034870.1"/>
</dbReference>
<feature type="non-terminal residue" evidence="2">
    <location>
        <position position="46"/>
    </location>
</feature>
<dbReference type="AlphaFoldDB" id="A0A4D6Y8A8"/>
<comment type="similarity">
    <text evidence="1">Belongs to the DsrF/TusC family.</text>
</comment>
<proteinExistence type="inferred from homology"/>
<dbReference type="InterPro" id="IPR003787">
    <property type="entry name" value="Sulphur_relay_DsrE/F-like"/>
</dbReference>
<dbReference type="InterPro" id="IPR017462">
    <property type="entry name" value="Sulphur_relay_TusC/DsrF"/>
</dbReference>
<dbReference type="EMBL" id="CP034870">
    <property type="protein sequence ID" value="QCI22461.1"/>
    <property type="molecule type" value="Genomic_DNA"/>
</dbReference>
<dbReference type="Gene3D" id="3.40.1260.10">
    <property type="entry name" value="DsrEFH-like"/>
    <property type="match status" value="1"/>
</dbReference>
<keyword evidence="2" id="KW-0808">Transferase</keyword>
<evidence type="ECO:0000256" key="1">
    <source>
        <dbReference type="ARBA" id="ARBA00005996"/>
    </source>
</evidence>
<dbReference type="SUPFAM" id="SSF75169">
    <property type="entry name" value="DsrEFH-like"/>
    <property type="match status" value="1"/>
</dbReference>
<dbReference type="PANTHER" id="PTHR38780">
    <property type="entry name" value="PROTEIN TUSC"/>
    <property type="match status" value="1"/>
</dbReference>
<dbReference type="InterPro" id="IPR027396">
    <property type="entry name" value="DsrEFH-like"/>
</dbReference>
<organism evidence="2 3">
    <name type="scientific">Buchnera aphidicola</name>
    <name type="common">Lipaphis pseudobrassicae</name>
    <dbReference type="NCBI Taxonomy" id="1258543"/>
    <lineage>
        <taxon>Bacteria</taxon>
        <taxon>Pseudomonadati</taxon>
        <taxon>Pseudomonadota</taxon>
        <taxon>Gammaproteobacteria</taxon>
        <taxon>Enterobacterales</taxon>
        <taxon>Erwiniaceae</taxon>
        <taxon>Buchnera</taxon>
    </lineage>
</organism>
<dbReference type="Proteomes" id="UP000298564">
    <property type="component" value="Chromosome"/>
</dbReference>
<reference evidence="2 3" key="2">
    <citation type="submission" date="2019-05" db="EMBL/GenBank/DDBJ databases">
        <title>Genome evolution of the obligate endosymbiont Buchnera aphidicola.</title>
        <authorList>
            <person name="Moran N.A."/>
        </authorList>
    </citation>
    <scope>NUCLEOTIDE SEQUENCE [LARGE SCALE GENOMIC DNA]</scope>
    <source>
        <strain evidence="2 3">Lps</strain>
    </source>
</reference>
<evidence type="ECO:0000313" key="2">
    <source>
        <dbReference type="EMBL" id="QCI22461.1"/>
    </source>
</evidence>
<reference evidence="2 3" key="1">
    <citation type="submission" date="2018-12" db="EMBL/GenBank/DDBJ databases">
        <authorList>
            <person name="Chong R.A."/>
        </authorList>
    </citation>
    <scope>NUCLEOTIDE SEQUENCE [LARGE SCALE GENOMIC DNA]</scope>
    <source>
        <strain evidence="2 3">Lps</strain>
    </source>
</reference>
<dbReference type="PANTHER" id="PTHR38780:SF1">
    <property type="entry name" value="PROTEIN TUSC"/>
    <property type="match status" value="1"/>
</dbReference>
<dbReference type="GO" id="GO:0016740">
    <property type="term" value="F:transferase activity"/>
    <property type="evidence" value="ECO:0007669"/>
    <property type="project" value="UniProtKB-KW"/>
</dbReference>
<accession>A0A4D6Y8A8</accession>